<organism evidence="2 3">
    <name type="scientific">Mycobacterium lehmannii</name>
    <dbReference type="NCBI Taxonomy" id="2048550"/>
    <lineage>
        <taxon>Bacteria</taxon>
        <taxon>Bacillati</taxon>
        <taxon>Actinomycetota</taxon>
        <taxon>Actinomycetes</taxon>
        <taxon>Mycobacteriales</taxon>
        <taxon>Mycobacteriaceae</taxon>
        <taxon>Mycobacterium</taxon>
    </lineage>
</organism>
<evidence type="ECO:0000313" key="2">
    <source>
        <dbReference type="EMBL" id="KUI18711.1"/>
    </source>
</evidence>
<evidence type="ECO:0000256" key="1">
    <source>
        <dbReference type="SAM" id="SignalP"/>
    </source>
</evidence>
<accession>A0A117JKP5</accession>
<evidence type="ECO:0000313" key="3">
    <source>
        <dbReference type="Proteomes" id="UP000053707"/>
    </source>
</evidence>
<dbReference type="AlphaFoldDB" id="A0A117JKP5"/>
<keyword evidence="1" id="KW-0732">Signal</keyword>
<protein>
    <submittedName>
        <fullName evidence="2">ATPase</fullName>
    </submittedName>
</protein>
<sequence>MRLLLAVALAAFGVALTVAPVPGPPARAVPGVCPPICDAIPDVAWPVPSALPLASVYRWPGLAGLAVTAPAPRFLFEELCASPPVPADPRDYVVAARAQVTNPAGQWQLRAQVLHWRGDVAHNGPLTRSVLGSAQLRLRTCQLTAPLVSPSITTADPERLAAVISVSGQKVVHQYLLAHPTSGSLVELALWSTLPLQVPWPPVPDAQVLDALAAPLCEAYLGSCR</sequence>
<proteinExistence type="predicted"/>
<feature type="chain" id="PRO_5038334184" evidence="1">
    <location>
        <begin position="20"/>
        <end position="225"/>
    </location>
</feature>
<dbReference type="EMBL" id="LQIR01000011">
    <property type="protein sequence ID" value="KUI18711.1"/>
    <property type="molecule type" value="Genomic_DNA"/>
</dbReference>
<reference evidence="2 3" key="1">
    <citation type="submission" date="2016-01" db="EMBL/GenBank/DDBJ databases">
        <authorList>
            <consortium name="TB Trials Study Group"/>
            <person name="Sutton G."/>
            <person name="Brinkac L."/>
            <person name="Sanka R."/>
            <person name="Adams M."/>
            <person name="Lau E.L."/>
            <person name="Macaden R."/>
            <person name="Grewal H.M.S."/>
        </authorList>
    </citation>
    <scope>NUCLEOTIDE SEQUENCE [LARGE SCALE GENOMIC DNA]</scope>
    <source>
        <strain evidence="2 3">IS-1744</strain>
    </source>
</reference>
<feature type="signal peptide" evidence="1">
    <location>
        <begin position="1"/>
        <end position="19"/>
    </location>
</feature>
<dbReference type="RefSeq" id="WP_064395209.1">
    <property type="nucleotide sequence ID" value="NZ_LQIR01000011.1"/>
</dbReference>
<comment type="caution">
    <text evidence="2">The sequence shown here is derived from an EMBL/GenBank/DDBJ whole genome shotgun (WGS) entry which is preliminary data.</text>
</comment>
<gene>
    <name evidence="2" type="ORF">AU192_18865</name>
</gene>
<keyword evidence="3" id="KW-1185">Reference proteome</keyword>
<name>A0A117JKP5_9MYCO</name>
<dbReference type="Proteomes" id="UP000053707">
    <property type="component" value="Unassembled WGS sequence"/>
</dbReference>